<dbReference type="eggNOG" id="COG0741">
    <property type="taxonomic scope" value="Bacteria"/>
</dbReference>
<dbReference type="SUPFAM" id="SSF48435">
    <property type="entry name" value="Bacterial muramidases"/>
    <property type="match status" value="1"/>
</dbReference>
<dbReference type="AlphaFoldDB" id="A0A1N6PWE6"/>
<dbReference type="InterPro" id="IPR008939">
    <property type="entry name" value="Lytic_TGlycosylase_superhlx_U"/>
</dbReference>
<proteinExistence type="inferred from homology"/>
<evidence type="ECO:0000256" key="2">
    <source>
        <dbReference type="ARBA" id="ARBA00022729"/>
    </source>
</evidence>
<dbReference type="STRING" id="49186.SAMN05421647_10279"/>
<organism evidence="6 7">
    <name type="scientific">Marinobacterium stanieri</name>
    <dbReference type="NCBI Taxonomy" id="49186"/>
    <lineage>
        <taxon>Bacteria</taxon>
        <taxon>Pseudomonadati</taxon>
        <taxon>Pseudomonadota</taxon>
        <taxon>Gammaproteobacteria</taxon>
        <taxon>Oceanospirillales</taxon>
        <taxon>Oceanospirillaceae</taxon>
        <taxon>Marinobacterium</taxon>
    </lineage>
</organism>
<feature type="domain" description="Transglycosylase SLT" evidence="4">
    <location>
        <begin position="490"/>
        <end position="597"/>
    </location>
</feature>
<feature type="domain" description="Lytic transglycosylase superhelical linker" evidence="5">
    <location>
        <begin position="408"/>
        <end position="474"/>
    </location>
</feature>
<dbReference type="EMBL" id="FTMN01000002">
    <property type="protein sequence ID" value="SIQ08653.1"/>
    <property type="molecule type" value="Genomic_DNA"/>
</dbReference>
<dbReference type="Proteomes" id="UP000186895">
    <property type="component" value="Unassembled WGS sequence"/>
</dbReference>
<feature type="chain" id="PRO_5012613660" evidence="3">
    <location>
        <begin position="25"/>
        <end position="648"/>
    </location>
</feature>
<dbReference type="InterPro" id="IPR037061">
    <property type="entry name" value="Lytic_TGlycoase_superhlx_L_sf"/>
</dbReference>
<protein>
    <submittedName>
        <fullName evidence="6">Soluble lytic murein transglycosylase</fullName>
    </submittedName>
</protein>
<dbReference type="GO" id="GO:0004553">
    <property type="term" value="F:hydrolase activity, hydrolyzing O-glycosyl compounds"/>
    <property type="evidence" value="ECO:0007669"/>
    <property type="project" value="InterPro"/>
</dbReference>
<gene>
    <name evidence="6" type="ORF">SAMN05421647_10279</name>
</gene>
<evidence type="ECO:0000313" key="7">
    <source>
        <dbReference type="Proteomes" id="UP000186895"/>
    </source>
</evidence>
<dbReference type="Gene3D" id="1.10.1240.20">
    <property type="entry name" value="Lytic transglycosylase, superhelical linker domain"/>
    <property type="match status" value="1"/>
</dbReference>
<dbReference type="InterPro" id="IPR023346">
    <property type="entry name" value="Lysozyme-like_dom_sf"/>
</dbReference>
<accession>A0A1N6PWE6</accession>
<dbReference type="RefSeq" id="WP_076461425.1">
    <property type="nucleotide sequence ID" value="NZ_FTMN01000002.1"/>
</dbReference>
<evidence type="ECO:0000256" key="1">
    <source>
        <dbReference type="ARBA" id="ARBA00007734"/>
    </source>
</evidence>
<reference evidence="7" key="1">
    <citation type="submission" date="2017-01" db="EMBL/GenBank/DDBJ databases">
        <authorList>
            <person name="Varghese N."/>
            <person name="Submissions S."/>
        </authorList>
    </citation>
    <scope>NUCLEOTIDE SEQUENCE [LARGE SCALE GENOMIC DNA]</scope>
    <source>
        <strain evidence="7">DSM 7027</strain>
    </source>
</reference>
<evidence type="ECO:0000259" key="5">
    <source>
        <dbReference type="Pfam" id="PF14718"/>
    </source>
</evidence>
<dbReference type="CDD" id="cd13401">
    <property type="entry name" value="Slt70-like"/>
    <property type="match status" value="1"/>
</dbReference>
<evidence type="ECO:0000256" key="3">
    <source>
        <dbReference type="SAM" id="SignalP"/>
    </source>
</evidence>
<comment type="similarity">
    <text evidence="1">Belongs to the transglycosylase Slt family.</text>
</comment>
<evidence type="ECO:0000313" key="6">
    <source>
        <dbReference type="EMBL" id="SIQ08653.1"/>
    </source>
</evidence>
<dbReference type="InterPro" id="IPR012289">
    <property type="entry name" value="Lytic_TGlycosylase_superhlx_L"/>
</dbReference>
<dbReference type="SUPFAM" id="SSF53955">
    <property type="entry name" value="Lysozyme-like"/>
    <property type="match status" value="1"/>
</dbReference>
<name>A0A1N6PWE6_9GAMM</name>
<feature type="signal peptide" evidence="3">
    <location>
        <begin position="1"/>
        <end position="24"/>
    </location>
</feature>
<dbReference type="PANTHER" id="PTHR37423">
    <property type="entry name" value="SOLUBLE LYTIC MUREIN TRANSGLYCOSYLASE-RELATED"/>
    <property type="match status" value="1"/>
</dbReference>
<dbReference type="Pfam" id="PF01464">
    <property type="entry name" value="SLT"/>
    <property type="match status" value="1"/>
</dbReference>
<dbReference type="InterPro" id="IPR008258">
    <property type="entry name" value="Transglycosylase_SLT_dom_1"/>
</dbReference>
<evidence type="ECO:0000259" key="4">
    <source>
        <dbReference type="Pfam" id="PF01464"/>
    </source>
</evidence>
<dbReference type="GO" id="GO:0042597">
    <property type="term" value="C:periplasmic space"/>
    <property type="evidence" value="ECO:0007669"/>
    <property type="project" value="InterPro"/>
</dbReference>
<keyword evidence="2 3" id="KW-0732">Signal</keyword>
<keyword evidence="7" id="KW-1185">Reference proteome</keyword>
<sequence>MSPNRPTLFSLCLLATALPLTASAQLPQEFAQQRESYLQIDRQLATQKPTASEMEALQAYPLYPYLEYRLLRSNLKDAEAEEVTDFFERNRKTPLYGRLIFAWAKQQGEAGEWEDFLPAWNAIQRPDTELKCLHARYLLESGKIQQAWQAARPLWRVGYSQPDTCDPVFKPWLTSDNFTSADALERYLLALENGRPALASYVEDFLKEDSHKQTAKLARTLYSSPAEFHQNARLMPDAQQQGPRLLELAVRRLARKDLNAAIELWIRERDRFPLAAAEAAKLTEYMGVWLAKRFPEGDERQLLAKLDPDHQYSRLQEWRIRLMLVDGDWEQVDKSIALLPESERDSDRWQYWRAIARNHLKSEGSTSTLGQLSGERSFYGFMAAQILNQPYELNDTPHAPAEADLDALAQQPAFQRIAELLTLERYGDARSEWNMAIRDMTDDQIMNASHLMQRWGWHHQGIRGAISSKRWNDMALRFPNPYPDLYLRHAGEQDIDPYWALAVTRQESAFWMGARSRVGARGLMQLMPATAKAVARRHGIAMGSLASLSKPDLNIRLGSAYLSEMIQRFNGNQAFASAAYNAGPHRVSQWLKSRGDLPLDIWIETIPYDETRQYVQNVLAFRVIYRQQDKQNVALFSQQEFSQLALNQ</sequence>
<dbReference type="Gene3D" id="1.25.20.10">
    <property type="entry name" value="Bacterial muramidases"/>
    <property type="match status" value="1"/>
</dbReference>
<dbReference type="Pfam" id="PF14718">
    <property type="entry name" value="SLT_L"/>
    <property type="match status" value="1"/>
</dbReference>
<dbReference type="Gene3D" id="1.10.530.10">
    <property type="match status" value="1"/>
</dbReference>
<dbReference type="PANTHER" id="PTHR37423:SF5">
    <property type="entry name" value="SOLUBLE LYTIC MUREIN TRANSGLYCOSYLASE"/>
    <property type="match status" value="1"/>
</dbReference>